<evidence type="ECO:0000313" key="3">
    <source>
        <dbReference type="Proteomes" id="UP000572754"/>
    </source>
</evidence>
<organism evidence="2 3">
    <name type="scientific">Fusarium circinatum</name>
    <name type="common">Pitch canker fungus</name>
    <name type="synonym">Gibberella circinata</name>
    <dbReference type="NCBI Taxonomy" id="48490"/>
    <lineage>
        <taxon>Eukaryota</taxon>
        <taxon>Fungi</taxon>
        <taxon>Dikarya</taxon>
        <taxon>Ascomycota</taxon>
        <taxon>Pezizomycotina</taxon>
        <taxon>Sordariomycetes</taxon>
        <taxon>Hypocreomycetidae</taxon>
        <taxon>Hypocreales</taxon>
        <taxon>Nectriaceae</taxon>
        <taxon>Fusarium</taxon>
        <taxon>Fusarium fujikuroi species complex</taxon>
    </lineage>
</organism>
<dbReference type="PANTHER" id="PTHR35910:SF6">
    <property type="entry name" value="2EXR DOMAIN-CONTAINING PROTEIN"/>
    <property type="match status" value="1"/>
</dbReference>
<dbReference type="Pfam" id="PF20150">
    <property type="entry name" value="2EXR"/>
    <property type="match status" value="1"/>
</dbReference>
<reference evidence="3" key="1">
    <citation type="journal article" date="2020" name="BMC Genomics">
        <title>Correction to: Identification and distribution of gene clusters required for synthesis of sphingolipid metabolism inhibitors in diverse species of the filamentous fungus Fusarium.</title>
        <authorList>
            <person name="Kim H.S."/>
            <person name="Lohmar J.M."/>
            <person name="Busman M."/>
            <person name="Brown D.W."/>
            <person name="Naumann T.A."/>
            <person name="Divon H.H."/>
            <person name="Lysoe E."/>
            <person name="Uhlig S."/>
            <person name="Proctor R.H."/>
        </authorList>
    </citation>
    <scope>NUCLEOTIDE SEQUENCE [LARGE SCALE GENOMIC DNA]</scope>
    <source>
        <strain evidence="3">NRRL 25331</strain>
    </source>
</reference>
<sequence>MEDSNQVKPSGELLSLLNHKLPNSDAIFHLFPRLPTELRIMIWEQSLTCERYIKVELCIIDEKTGKMRRGGVIPGKVRRLTGPYRIIFHHPPKPSALYSTSIESRASAKRFYRIVLPCFYFMESPTIKDLLHLSEQNSERNQQGIVLGHAPPDGPSYSPFIYLTKSEALIPGTLCFNPELDTVEIKGWPLLANFAHDAWSHDPRFVIFLGMPVQKNSCAKVSFVNTEAHTNPANRQCLLQYGCSLPVAGATGNFSRQKDP</sequence>
<reference evidence="2 3" key="2">
    <citation type="submission" date="2020-05" db="EMBL/GenBank/DDBJ databases">
        <title>Identification and distribution of gene clusters putatively required for synthesis of sphingolipid metabolism inhibitors in phylogenetically diverse species of the filamentous fungus Fusarium.</title>
        <authorList>
            <person name="Kim H.-S."/>
            <person name="Busman M."/>
            <person name="Brown D.W."/>
            <person name="Divon H."/>
            <person name="Uhlig S."/>
            <person name="Proctor R.H."/>
        </authorList>
    </citation>
    <scope>NUCLEOTIDE SEQUENCE [LARGE SCALE GENOMIC DNA]</scope>
    <source>
        <strain evidence="2 3">NRRL 25331</strain>
    </source>
</reference>
<dbReference type="InterPro" id="IPR045518">
    <property type="entry name" value="2EXR"/>
</dbReference>
<dbReference type="EMBL" id="JAAQPE010000071">
    <property type="protein sequence ID" value="KAF5687753.1"/>
    <property type="molecule type" value="Genomic_DNA"/>
</dbReference>
<dbReference type="Proteomes" id="UP000572754">
    <property type="component" value="Unassembled WGS sequence"/>
</dbReference>
<gene>
    <name evidence="2" type="ORF">FCIRC_2192</name>
</gene>
<dbReference type="AlphaFoldDB" id="A0A8H5XAE4"/>
<comment type="caution">
    <text evidence="2">The sequence shown here is derived from an EMBL/GenBank/DDBJ whole genome shotgun (WGS) entry which is preliminary data.</text>
</comment>
<proteinExistence type="predicted"/>
<evidence type="ECO:0000313" key="2">
    <source>
        <dbReference type="EMBL" id="KAF5687753.1"/>
    </source>
</evidence>
<name>A0A8H5XAE4_FUSCI</name>
<evidence type="ECO:0000259" key="1">
    <source>
        <dbReference type="Pfam" id="PF20150"/>
    </source>
</evidence>
<dbReference type="PANTHER" id="PTHR35910">
    <property type="entry name" value="2EXR DOMAIN-CONTAINING PROTEIN"/>
    <property type="match status" value="1"/>
</dbReference>
<feature type="domain" description="2EXR" evidence="1">
    <location>
        <begin position="28"/>
        <end position="121"/>
    </location>
</feature>
<keyword evidence="3" id="KW-1185">Reference proteome</keyword>
<accession>A0A8H5XAE4</accession>
<protein>
    <recommendedName>
        <fullName evidence="1">2EXR domain-containing protein</fullName>
    </recommendedName>
</protein>